<evidence type="ECO:0000313" key="2">
    <source>
        <dbReference type="EMBL" id="MDT0451513.1"/>
    </source>
</evidence>
<sequence>MADANLTAVPMAASGYGKRSAPDQAPRSRDDFAHLPAREAAIAAYIDRLPDGAAVDIKSLAKQIPAYGQQAVSTALNNLSEAGHLRRIRETVGEGRTQWVTRSHFSRTARDDAWWEAFLEEGEGTASDPVPARAASRRHPTRLARSAAYEALVRLGRTEPRLGLSAAECSDLEPLAGEWLARGATPDDLVRALTAGLPDLVHHPGAFTRTRLTEKMPPEAPSAPEPSLPPRRRVMECTGCGVPGRPEALPGGLCRGCRGDSPRPELPGPAADDVRAYVSELRAMARTSR</sequence>
<evidence type="ECO:0000256" key="1">
    <source>
        <dbReference type="SAM" id="MobiDB-lite"/>
    </source>
</evidence>
<dbReference type="RefSeq" id="WP_311612962.1">
    <property type="nucleotide sequence ID" value="NZ_JAVRFI010000013.1"/>
</dbReference>
<organism evidence="2 3">
    <name type="scientific">Streptomyces hesseae</name>
    <dbReference type="NCBI Taxonomy" id="3075519"/>
    <lineage>
        <taxon>Bacteria</taxon>
        <taxon>Bacillati</taxon>
        <taxon>Actinomycetota</taxon>
        <taxon>Actinomycetes</taxon>
        <taxon>Kitasatosporales</taxon>
        <taxon>Streptomycetaceae</taxon>
        <taxon>Streptomyces</taxon>
    </lineage>
</organism>
<evidence type="ECO:0000313" key="3">
    <source>
        <dbReference type="Proteomes" id="UP001180531"/>
    </source>
</evidence>
<evidence type="ECO:0008006" key="4">
    <source>
        <dbReference type="Google" id="ProtNLM"/>
    </source>
</evidence>
<proteinExistence type="predicted"/>
<reference evidence="2" key="1">
    <citation type="submission" date="2024-05" db="EMBL/GenBank/DDBJ databases">
        <title>30 novel species of actinomycetes from the DSMZ collection.</title>
        <authorList>
            <person name="Nouioui I."/>
        </authorList>
    </citation>
    <scope>NUCLEOTIDE SEQUENCE</scope>
    <source>
        <strain evidence="2">DSM 40473</strain>
    </source>
</reference>
<name>A0ABU2SR85_9ACTN</name>
<protein>
    <recommendedName>
        <fullName evidence="4">MarR family transcriptional regulator</fullName>
    </recommendedName>
</protein>
<feature type="region of interest" description="Disordered" evidence="1">
    <location>
        <begin position="1"/>
        <end position="33"/>
    </location>
</feature>
<gene>
    <name evidence="2" type="ORF">RM609_20855</name>
</gene>
<comment type="caution">
    <text evidence="2">The sequence shown here is derived from an EMBL/GenBank/DDBJ whole genome shotgun (WGS) entry which is preliminary data.</text>
</comment>
<dbReference type="EMBL" id="JAVRFI010000013">
    <property type="protein sequence ID" value="MDT0451513.1"/>
    <property type="molecule type" value="Genomic_DNA"/>
</dbReference>
<dbReference type="Proteomes" id="UP001180531">
    <property type="component" value="Unassembled WGS sequence"/>
</dbReference>
<keyword evidence="3" id="KW-1185">Reference proteome</keyword>
<accession>A0ABU2SR85</accession>